<dbReference type="CDD" id="cd01948">
    <property type="entry name" value="EAL"/>
    <property type="match status" value="1"/>
</dbReference>
<protein>
    <recommendedName>
        <fullName evidence="2">cyclic-guanylate-specific phosphodiesterase</fullName>
        <ecNumber evidence="2">3.1.4.52</ecNumber>
    </recommendedName>
</protein>
<keyword evidence="3" id="KW-1003">Cell membrane</keyword>
<dbReference type="Proteomes" id="UP000435323">
    <property type="component" value="Unassembled WGS sequence"/>
</dbReference>
<comment type="caution">
    <text evidence="12">The sequence shown here is derived from an EMBL/GenBank/DDBJ whole genome shotgun (WGS) entry which is preliminary data.</text>
</comment>
<keyword evidence="5 10" id="KW-0812">Transmembrane</keyword>
<organism evidence="12 13">
    <name type="scientific">Aliivibrio fischeri</name>
    <name type="common">Vibrio fischeri</name>
    <dbReference type="NCBI Taxonomy" id="668"/>
    <lineage>
        <taxon>Bacteria</taxon>
        <taxon>Pseudomonadati</taxon>
        <taxon>Pseudomonadota</taxon>
        <taxon>Gammaproteobacteria</taxon>
        <taxon>Vibrionales</taxon>
        <taxon>Vibrionaceae</taxon>
        <taxon>Aliivibrio</taxon>
    </lineage>
</organism>
<dbReference type="AlphaFoldDB" id="A0A6N3YSR5"/>
<dbReference type="GO" id="GO:0005886">
    <property type="term" value="C:plasma membrane"/>
    <property type="evidence" value="ECO:0007669"/>
    <property type="project" value="UniProtKB-SubCell"/>
</dbReference>
<feature type="domain" description="EAL" evidence="11">
    <location>
        <begin position="270"/>
        <end position="522"/>
    </location>
</feature>
<evidence type="ECO:0000256" key="4">
    <source>
        <dbReference type="ARBA" id="ARBA00022636"/>
    </source>
</evidence>
<keyword evidence="8 10" id="KW-0472">Membrane</keyword>
<dbReference type="InterPro" id="IPR035919">
    <property type="entry name" value="EAL_sf"/>
</dbReference>
<comment type="subcellular location">
    <subcellularLocation>
        <location evidence="1">Cell membrane</location>
        <topology evidence="1">Multi-pass membrane protein</topology>
    </subcellularLocation>
</comment>
<dbReference type="InterPro" id="IPR001633">
    <property type="entry name" value="EAL_dom"/>
</dbReference>
<reference evidence="12 13" key="1">
    <citation type="submission" date="2019-11" db="EMBL/GenBank/DDBJ databases">
        <title>Using colonization assays and comparative genomics to discover symbiosis behaviors and factors in Vibrio fischeri.</title>
        <authorList>
            <person name="Bongrand C."/>
            <person name="Moriano-Gutierrez S."/>
            <person name="Arevalo P."/>
            <person name="Mcfall-Ngai M."/>
            <person name="Visick K."/>
            <person name="Polz M.F."/>
            <person name="Ruby E.G."/>
        </authorList>
    </citation>
    <scope>NUCLEOTIDE SEQUENCE [LARGE SCALE GENOMIC DNA]</scope>
    <source>
        <strain evidence="13">emors.3.2</strain>
    </source>
</reference>
<dbReference type="RefSeq" id="WP_155657327.1">
    <property type="nucleotide sequence ID" value="NZ_WOBO01000004.1"/>
</dbReference>
<proteinExistence type="predicted"/>
<dbReference type="PROSITE" id="PS50883">
    <property type="entry name" value="EAL"/>
    <property type="match status" value="1"/>
</dbReference>
<evidence type="ECO:0000256" key="6">
    <source>
        <dbReference type="ARBA" id="ARBA00022801"/>
    </source>
</evidence>
<dbReference type="Gene3D" id="3.20.20.450">
    <property type="entry name" value="EAL domain"/>
    <property type="match status" value="1"/>
</dbReference>
<dbReference type="EMBL" id="WOBO01000004">
    <property type="protein sequence ID" value="MUK44092.1"/>
    <property type="molecule type" value="Genomic_DNA"/>
</dbReference>
<keyword evidence="4" id="KW-0973">c-di-GMP</keyword>
<dbReference type="SMART" id="SM00052">
    <property type="entry name" value="EAL"/>
    <property type="match status" value="1"/>
</dbReference>
<accession>A0A6N3YSR5</accession>
<evidence type="ECO:0000256" key="9">
    <source>
        <dbReference type="ARBA" id="ARBA00034290"/>
    </source>
</evidence>
<feature type="transmembrane region" description="Helical" evidence="10">
    <location>
        <begin position="248"/>
        <end position="266"/>
    </location>
</feature>
<evidence type="ECO:0000256" key="7">
    <source>
        <dbReference type="ARBA" id="ARBA00022989"/>
    </source>
</evidence>
<sequence>MNLNNNHWFSIGRKYCYLTISILLIWMITFTLFYSVILFNTKNKINNELDEYGVSLIKKFEVLLINAEKALDEINNLSISSCSNDSLHELKLLHFKDFFIQNAVWVNKDDNKICSSLEGERKDRLENTQPSLLFGSVKYWFKRRIDKNHPNSYHIVMEKDNARVSMHLKIVFDSYLENRSYLIAQILSENRVISMSKPMNIRPLSSLINSDDWRIKKLVSDYGPFSVIVARNKYDINQTIIEEMKRSFKLMILTSAILSFAFYFGIKKRSRSFKFALIEGLKKEEFIPYFQPIMDAKTNSCVGAEVLTRWKSSDGDMVSPAIFIPAAERYGLITELTKQIIEKALKGIGPFLSKYSERYISINLSLEDLNDDSIYYLLVQETARYKLLPEQIRIELTERQFIDKECSISSLNRYKEAGYKIYVDDFGTGYSSLAYLKDLPLDTLKIDKVFVDSLGQKSVTSSVTKHIIDMANTLNLELVAEGVETEEQSQHLQELGVNIMQGWLYSKAIPAIDWILFCHSEN</sequence>
<name>A0A6N3YSR5_ALIFS</name>
<dbReference type="PANTHER" id="PTHR33121:SF81">
    <property type="entry name" value="CYCLIC DI-GMP PHOSPHODIESTERASE PDEB-RELATED"/>
    <property type="match status" value="1"/>
</dbReference>
<evidence type="ECO:0000313" key="13">
    <source>
        <dbReference type="Proteomes" id="UP000435323"/>
    </source>
</evidence>
<dbReference type="InterPro" id="IPR024744">
    <property type="entry name" value="CSS-motif_dom"/>
</dbReference>
<evidence type="ECO:0000313" key="12">
    <source>
        <dbReference type="EMBL" id="MUK44092.1"/>
    </source>
</evidence>
<dbReference type="PANTHER" id="PTHR33121">
    <property type="entry name" value="CYCLIC DI-GMP PHOSPHODIESTERASE PDEF"/>
    <property type="match status" value="1"/>
</dbReference>
<evidence type="ECO:0000256" key="10">
    <source>
        <dbReference type="SAM" id="Phobius"/>
    </source>
</evidence>
<keyword evidence="6" id="KW-0378">Hydrolase</keyword>
<evidence type="ECO:0000256" key="5">
    <source>
        <dbReference type="ARBA" id="ARBA00022692"/>
    </source>
</evidence>
<dbReference type="Pfam" id="PF00563">
    <property type="entry name" value="EAL"/>
    <property type="match status" value="1"/>
</dbReference>
<gene>
    <name evidence="12" type="ORF">GNP77_01750</name>
</gene>
<dbReference type="SUPFAM" id="SSF141868">
    <property type="entry name" value="EAL domain-like"/>
    <property type="match status" value="1"/>
</dbReference>
<evidence type="ECO:0000256" key="2">
    <source>
        <dbReference type="ARBA" id="ARBA00012282"/>
    </source>
</evidence>
<dbReference type="GO" id="GO:0071111">
    <property type="term" value="F:cyclic-guanylate-specific phosphodiesterase activity"/>
    <property type="evidence" value="ECO:0007669"/>
    <property type="project" value="UniProtKB-EC"/>
</dbReference>
<feature type="transmembrane region" description="Helical" evidence="10">
    <location>
        <begin position="20"/>
        <end position="39"/>
    </location>
</feature>
<dbReference type="EC" id="3.1.4.52" evidence="2"/>
<keyword evidence="7 10" id="KW-1133">Transmembrane helix</keyword>
<evidence type="ECO:0000256" key="8">
    <source>
        <dbReference type="ARBA" id="ARBA00023136"/>
    </source>
</evidence>
<comment type="catalytic activity">
    <reaction evidence="9">
        <text>3',3'-c-di-GMP + H2O = 5'-phosphoguanylyl(3'-&gt;5')guanosine + H(+)</text>
        <dbReference type="Rhea" id="RHEA:24902"/>
        <dbReference type="ChEBI" id="CHEBI:15377"/>
        <dbReference type="ChEBI" id="CHEBI:15378"/>
        <dbReference type="ChEBI" id="CHEBI:58754"/>
        <dbReference type="ChEBI" id="CHEBI:58805"/>
        <dbReference type="EC" id="3.1.4.52"/>
    </reaction>
</comment>
<dbReference type="Pfam" id="PF12792">
    <property type="entry name" value="CSS-motif"/>
    <property type="match status" value="1"/>
</dbReference>
<dbReference type="InterPro" id="IPR050706">
    <property type="entry name" value="Cyclic-di-GMP_PDE-like"/>
</dbReference>
<evidence type="ECO:0000259" key="11">
    <source>
        <dbReference type="PROSITE" id="PS50883"/>
    </source>
</evidence>
<evidence type="ECO:0000256" key="3">
    <source>
        <dbReference type="ARBA" id="ARBA00022475"/>
    </source>
</evidence>
<evidence type="ECO:0000256" key="1">
    <source>
        <dbReference type="ARBA" id="ARBA00004651"/>
    </source>
</evidence>